<dbReference type="PANTHER" id="PTHR36974:SF1">
    <property type="entry name" value="DOXX FAMILY MEMBRANE PROTEIN"/>
    <property type="match status" value="1"/>
</dbReference>
<evidence type="ECO:0008006" key="3">
    <source>
        <dbReference type="Google" id="ProtNLM"/>
    </source>
</evidence>
<proteinExistence type="predicted"/>
<gene>
    <name evidence="1" type="ORF">G7071_17415</name>
</gene>
<evidence type="ECO:0000313" key="2">
    <source>
        <dbReference type="Proteomes" id="UP000502035"/>
    </source>
</evidence>
<sequence>MTPPLTKDISALSGIFAVSGVIHLVKPEVYEPLMPDVVPAHREVIWASGVAELVCAAALLHPRTRVAAGWASAALLLAVYPANLKMASDLRSSRKTGLKAAAFARLPLQVPLIRSALRAARG</sequence>
<organism evidence="1 2">
    <name type="scientific">Nocardioides piscis</name>
    <dbReference type="NCBI Taxonomy" id="2714938"/>
    <lineage>
        <taxon>Bacteria</taxon>
        <taxon>Bacillati</taxon>
        <taxon>Actinomycetota</taxon>
        <taxon>Actinomycetes</taxon>
        <taxon>Propionibacteriales</taxon>
        <taxon>Nocardioidaceae</taxon>
        <taxon>Nocardioides</taxon>
    </lineage>
</organism>
<evidence type="ECO:0000313" key="1">
    <source>
        <dbReference type="EMBL" id="QIK76947.1"/>
    </source>
</evidence>
<accession>A0A6G7YJN9</accession>
<protein>
    <recommendedName>
        <fullName evidence="3">DoxX family protein</fullName>
    </recommendedName>
</protein>
<name>A0A6G7YJN9_9ACTN</name>
<dbReference type="RefSeq" id="WP_166320631.1">
    <property type="nucleotide sequence ID" value="NZ_CP049866.1"/>
</dbReference>
<dbReference type="Proteomes" id="UP000502035">
    <property type="component" value="Chromosome"/>
</dbReference>
<dbReference type="EMBL" id="CP049866">
    <property type="protein sequence ID" value="QIK76947.1"/>
    <property type="molecule type" value="Genomic_DNA"/>
</dbReference>
<keyword evidence="2" id="KW-1185">Reference proteome</keyword>
<dbReference type="PANTHER" id="PTHR36974">
    <property type="entry name" value="MEMBRANE PROTEIN-RELATED"/>
    <property type="match status" value="1"/>
</dbReference>
<dbReference type="AlphaFoldDB" id="A0A6G7YJN9"/>
<dbReference type="KEGG" id="npi:G7071_17415"/>
<reference evidence="1 2" key="1">
    <citation type="submission" date="2020-03" db="EMBL/GenBank/DDBJ databases">
        <title>Nocardioides sp. nov., isolated from fish.</title>
        <authorList>
            <person name="Hyun D.-W."/>
            <person name="Bae J.-W."/>
        </authorList>
    </citation>
    <scope>NUCLEOTIDE SEQUENCE [LARGE SCALE GENOMIC DNA]</scope>
    <source>
        <strain evidence="1 2">HDW12A</strain>
    </source>
</reference>